<accession>A0ABS7BLH0</accession>
<keyword evidence="1" id="KW-1133">Transmembrane helix</keyword>
<feature type="transmembrane region" description="Helical" evidence="1">
    <location>
        <begin position="14"/>
        <end position="35"/>
    </location>
</feature>
<reference evidence="2 3" key="1">
    <citation type="submission" date="2021-07" db="EMBL/GenBank/DDBJ databases">
        <title>Sphingomonas sp.</title>
        <authorList>
            <person name="Feng G."/>
            <person name="Li J."/>
            <person name="Pan M."/>
        </authorList>
    </citation>
    <scope>NUCLEOTIDE SEQUENCE [LARGE SCALE GENOMIC DNA]</scope>
    <source>
        <strain evidence="2 3">RRHST34</strain>
    </source>
</reference>
<evidence type="ECO:0000256" key="1">
    <source>
        <dbReference type="SAM" id="Phobius"/>
    </source>
</evidence>
<gene>
    <name evidence="2" type="ORF">KZ820_06875</name>
</gene>
<dbReference type="InterPro" id="IPR021333">
    <property type="entry name" value="DUF2946"/>
</dbReference>
<evidence type="ECO:0000313" key="3">
    <source>
        <dbReference type="Proteomes" id="UP000759103"/>
    </source>
</evidence>
<keyword evidence="1" id="KW-0812">Transmembrane</keyword>
<name>A0ABS7BLH0_9SPHN</name>
<evidence type="ECO:0000313" key="2">
    <source>
        <dbReference type="EMBL" id="MBW6530454.1"/>
    </source>
</evidence>
<sequence>MDAIRHLLAHRRSAVFLCTLTLLLKLLIPMGYMLAADDGRLSLIVCSGVAPPPAAATEMSAMHGDMADHDRGSGHGKAEMPCAFAGMTGAALASTDPLQLAALIAFVVAGGMLWRAPDRPRAVARLRPPLRGPPAYL</sequence>
<organism evidence="2 3">
    <name type="scientific">Sphingomonas citri</name>
    <dbReference type="NCBI Taxonomy" id="2862499"/>
    <lineage>
        <taxon>Bacteria</taxon>
        <taxon>Pseudomonadati</taxon>
        <taxon>Pseudomonadota</taxon>
        <taxon>Alphaproteobacteria</taxon>
        <taxon>Sphingomonadales</taxon>
        <taxon>Sphingomonadaceae</taxon>
        <taxon>Sphingomonas</taxon>
    </lineage>
</organism>
<dbReference type="Pfam" id="PF11162">
    <property type="entry name" value="DUF2946"/>
    <property type="match status" value="1"/>
</dbReference>
<feature type="transmembrane region" description="Helical" evidence="1">
    <location>
        <begin position="98"/>
        <end position="117"/>
    </location>
</feature>
<keyword evidence="1" id="KW-0472">Membrane</keyword>
<keyword evidence="3" id="KW-1185">Reference proteome</keyword>
<protein>
    <recommendedName>
        <fullName evidence="4">DUF2946 domain-containing protein</fullName>
    </recommendedName>
</protein>
<evidence type="ECO:0008006" key="4">
    <source>
        <dbReference type="Google" id="ProtNLM"/>
    </source>
</evidence>
<proteinExistence type="predicted"/>
<comment type="caution">
    <text evidence="2">The sequence shown here is derived from an EMBL/GenBank/DDBJ whole genome shotgun (WGS) entry which is preliminary data.</text>
</comment>
<dbReference type="EMBL" id="JAHXZN010000001">
    <property type="protein sequence ID" value="MBW6530454.1"/>
    <property type="molecule type" value="Genomic_DNA"/>
</dbReference>
<dbReference type="Proteomes" id="UP000759103">
    <property type="component" value="Unassembled WGS sequence"/>
</dbReference>